<proteinExistence type="predicted"/>
<reference evidence="2" key="1">
    <citation type="submission" date="2018-05" db="EMBL/GenBank/DDBJ databases">
        <authorList>
            <person name="Lanie J.A."/>
            <person name="Ng W.-L."/>
            <person name="Kazmierczak K.M."/>
            <person name="Andrzejewski T.M."/>
            <person name="Davidsen T.M."/>
            <person name="Wayne K.J."/>
            <person name="Tettelin H."/>
            <person name="Glass J.I."/>
            <person name="Rusch D."/>
            <person name="Podicherti R."/>
            <person name="Tsui H.-C.T."/>
            <person name="Winkler M.E."/>
        </authorList>
    </citation>
    <scope>NUCLEOTIDE SEQUENCE</scope>
</reference>
<protein>
    <submittedName>
        <fullName evidence="2">Uncharacterized protein</fullName>
    </submittedName>
</protein>
<organism evidence="2">
    <name type="scientific">marine metagenome</name>
    <dbReference type="NCBI Taxonomy" id="408172"/>
    <lineage>
        <taxon>unclassified sequences</taxon>
        <taxon>metagenomes</taxon>
        <taxon>ecological metagenomes</taxon>
    </lineage>
</organism>
<dbReference type="EMBL" id="UINC01204175">
    <property type="protein sequence ID" value="SVE24788.1"/>
    <property type="molecule type" value="Genomic_DNA"/>
</dbReference>
<sequence length="27" mass="3072">MDLGETDKVRPLIKAVREMVNDEIAPM</sequence>
<dbReference type="EMBL" id="UINC01203142">
    <property type="protein sequence ID" value="SVE23258.1"/>
    <property type="molecule type" value="Genomic_DNA"/>
</dbReference>
<evidence type="ECO:0000313" key="2">
    <source>
        <dbReference type="EMBL" id="SVE24788.1"/>
    </source>
</evidence>
<feature type="non-terminal residue" evidence="2">
    <location>
        <position position="27"/>
    </location>
</feature>
<evidence type="ECO:0000313" key="1">
    <source>
        <dbReference type="EMBL" id="SVE23258.1"/>
    </source>
</evidence>
<name>A0A383BZH0_9ZZZZ</name>
<gene>
    <name evidence="1" type="ORF">METZ01_LOCUS476112</name>
    <name evidence="2" type="ORF">METZ01_LOCUS477642</name>
</gene>
<dbReference type="AlphaFoldDB" id="A0A383BZH0"/>
<accession>A0A383BZH0</accession>